<protein>
    <recommendedName>
        <fullName evidence="3">Protein kinase domain-containing protein</fullName>
    </recommendedName>
</protein>
<comment type="caution">
    <text evidence="1">The sequence shown here is derived from an EMBL/GenBank/DDBJ whole genome shotgun (WGS) entry which is preliminary data.</text>
</comment>
<gene>
    <name evidence="1" type="ORF">D5R81_11665</name>
</gene>
<accession>A0A3A6TVK1</accession>
<dbReference type="Proteomes" id="UP000273022">
    <property type="component" value="Unassembled WGS sequence"/>
</dbReference>
<reference evidence="1 2" key="1">
    <citation type="submission" date="2018-09" db="EMBL/GenBank/DDBJ databases">
        <title>Phylogeny of the Shewanellaceae, and recommendation for two new genera, Pseudoshewanella and Parashewanella.</title>
        <authorList>
            <person name="Wang G."/>
        </authorList>
    </citation>
    <scope>NUCLEOTIDE SEQUENCE [LARGE SCALE GENOMIC DNA]</scope>
    <source>
        <strain evidence="1 2">KCTC 22492</strain>
    </source>
</reference>
<name>A0A3A6TVK1_9GAMM</name>
<dbReference type="AlphaFoldDB" id="A0A3A6TVK1"/>
<evidence type="ECO:0008006" key="3">
    <source>
        <dbReference type="Google" id="ProtNLM"/>
    </source>
</evidence>
<evidence type="ECO:0000313" key="1">
    <source>
        <dbReference type="EMBL" id="RJY13168.1"/>
    </source>
</evidence>
<dbReference type="RefSeq" id="WP_121853813.1">
    <property type="nucleotide sequence ID" value="NZ_CP037952.1"/>
</dbReference>
<dbReference type="EMBL" id="QYYH01000068">
    <property type="protein sequence ID" value="RJY13168.1"/>
    <property type="molecule type" value="Genomic_DNA"/>
</dbReference>
<organism evidence="1 2">
    <name type="scientific">Parashewanella spongiae</name>
    <dbReference type="NCBI Taxonomy" id="342950"/>
    <lineage>
        <taxon>Bacteria</taxon>
        <taxon>Pseudomonadati</taxon>
        <taxon>Pseudomonadota</taxon>
        <taxon>Gammaproteobacteria</taxon>
        <taxon>Alteromonadales</taxon>
        <taxon>Shewanellaceae</taxon>
        <taxon>Parashewanella</taxon>
    </lineage>
</organism>
<evidence type="ECO:0000313" key="2">
    <source>
        <dbReference type="Proteomes" id="UP000273022"/>
    </source>
</evidence>
<proteinExistence type="predicted"/>
<sequence>MSQVSSFTATPDHFHLPKEIDVSHKTTIKAVNLEGEIAKADDHFVQLEKFVLENWDCGSINLVSETDLLKSFDRLCDFNCTILKYARWTKDSIILKVVHKTSQRAYAIKVHENSFKTCRRNYHGSNRLALNRCTHLSNVYGAVRIASAKGKFYFAVIYDFVVGSTLDQALLRKDLTNQQAIEGLIDLSLELKREGFNIFLKDRTDFLVTVTKEIVITDWDKMFRTHNTNSVETVESKCKKFVKFMFDEENIT</sequence>
<keyword evidence="2" id="KW-1185">Reference proteome</keyword>